<dbReference type="HAMAP" id="MF_01007">
    <property type="entry name" value="16SrRNA_methyltr_H"/>
    <property type="match status" value="1"/>
</dbReference>
<dbReference type="InterPro" id="IPR029063">
    <property type="entry name" value="SAM-dependent_MTases_sf"/>
</dbReference>
<reference evidence="5 6" key="1">
    <citation type="submission" date="2016-10" db="EMBL/GenBank/DDBJ databases">
        <title>The genome of Paramicrosporidium saccamoebae is the missing link in understanding Cryptomycota and Microsporidia evolution.</title>
        <authorList>
            <person name="Quandt C.A."/>
            <person name="Beaudet D."/>
            <person name="Corsaro D."/>
            <person name="Michel R."/>
            <person name="Corradi N."/>
            <person name="James T."/>
        </authorList>
    </citation>
    <scope>NUCLEOTIDE SEQUENCE [LARGE SCALE GENOMIC DNA]</scope>
    <source>
        <strain evidence="5 6">KSL3</strain>
    </source>
</reference>
<dbReference type="AlphaFoldDB" id="A0A2H9TIM9"/>
<dbReference type="Gene3D" id="1.10.150.170">
    <property type="entry name" value="Putative methyltransferase TM0872, insert domain"/>
    <property type="match status" value="1"/>
</dbReference>
<keyword evidence="2 5" id="KW-0489">Methyltransferase</keyword>
<dbReference type="PANTHER" id="PTHR11265">
    <property type="entry name" value="S-ADENOSYL-METHYLTRANSFERASE MRAW"/>
    <property type="match status" value="1"/>
</dbReference>
<dbReference type="PANTHER" id="PTHR11265:SF0">
    <property type="entry name" value="12S RRNA N4-METHYLCYTIDINE METHYLTRANSFERASE"/>
    <property type="match status" value="1"/>
</dbReference>
<keyword evidence="6" id="KW-1185">Reference proteome</keyword>
<proteinExistence type="inferred from homology"/>
<accession>A0A2H9TIM9</accession>
<dbReference type="Gene3D" id="3.40.50.150">
    <property type="entry name" value="Vaccinia Virus protein VP39"/>
    <property type="match status" value="2"/>
</dbReference>
<gene>
    <name evidence="5" type="ORF">PSACC_02604</name>
</gene>
<keyword evidence="4" id="KW-0949">S-adenosyl-L-methionine</keyword>
<evidence type="ECO:0000256" key="1">
    <source>
        <dbReference type="ARBA" id="ARBA00010396"/>
    </source>
</evidence>
<dbReference type="NCBIfam" id="TIGR00006">
    <property type="entry name" value="16S rRNA (cytosine(1402)-N(4))-methyltransferase RsmH"/>
    <property type="match status" value="1"/>
</dbReference>
<sequence>MWASRNVMLSETMPSIHVPVLLREIVSVLRDNNCSRILDATLGGGGYSRAALDIHSKNRVWAIDRDPYAISRASIFANMYNGRFQAISDSRRGFSFRSPGPLDMRMDPAIDTSAEEILHWSSERQLEKIFSEYGEEQYSARIAHAIVEHRKTLPLRDTLELANLVQRVVPIKNSKDGKGFIHPATRIFQALRIAVNDELGQIRDGLSNALSRLEPGGILLVVSFHALEDALVKEFGKFGAKGTAFIRSVSFLDNLLEDVLGAPITPKADEIEQNRKSRSGKLRVFRKNKIT</sequence>
<evidence type="ECO:0000256" key="4">
    <source>
        <dbReference type="ARBA" id="ARBA00022691"/>
    </source>
</evidence>
<dbReference type="GO" id="GO:0071424">
    <property type="term" value="F:rRNA (cytosine-N4-)-methyltransferase activity"/>
    <property type="evidence" value="ECO:0007669"/>
    <property type="project" value="TreeGrafter"/>
</dbReference>
<keyword evidence="3 5" id="KW-0808">Transferase</keyword>
<organism evidence="5 6">
    <name type="scientific">Paramicrosporidium saccamoebae</name>
    <dbReference type="NCBI Taxonomy" id="1246581"/>
    <lineage>
        <taxon>Eukaryota</taxon>
        <taxon>Fungi</taxon>
        <taxon>Fungi incertae sedis</taxon>
        <taxon>Cryptomycota</taxon>
        <taxon>Cryptomycota incertae sedis</taxon>
        <taxon>Paramicrosporidium</taxon>
    </lineage>
</organism>
<dbReference type="OrthoDB" id="16290at2759"/>
<dbReference type="Pfam" id="PF01795">
    <property type="entry name" value="Methyltransf_5"/>
    <property type="match status" value="1"/>
</dbReference>
<name>A0A2H9TIM9_9FUNG</name>
<dbReference type="GO" id="GO:0070475">
    <property type="term" value="P:rRNA base methylation"/>
    <property type="evidence" value="ECO:0007669"/>
    <property type="project" value="TreeGrafter"/>
</dbReference>
<dbReference type="SUPFAM" id="SSF53335">
    <property type="entry name" value="S-adenosyl-L-methionine-dependent methyltransferases"/>
    <property type="match status" value="1"/>
</dbReference>
<comment type="similarity">
    <text evidence="1">Belongs to the methyltransferase superfamily. RsmH family.</text>
</comment>
<protein>
    <submittedName>
        <fullName evidence="5">Ribosomal RNA small subunit methyltransferase H</fullName>
    </submittedName>
</protein>
<evidence type="ECO:0000256" key="3">
    <source>
        <dbReference type="ARBA" id="ARBA00022679"/>
    </source>
</evidence>
<dbReference type="STRING" id="1246581.A0A2H9TIM9"/>
<dbReference type="SUPFAM" id="SSF81799">
    <property type="entry name" value="Putative methyltransferase TM0872, insert domain"/>
    <property type="match status" value="1"/>
</dbReference>
<dbReference type="InterPro" id="IPR002903">
    <property type="entry name" value="RsmH"/>
</dbReference>
<comment type="caution">
    <text evidence="5">The sequence shown here is derived from an EMBL/GenBank/DDBJ whole genome shotgun (WGS) entry which is preliminary data.</text>
</comment>
<dbReference type="EMBL" id="MTSL01000169">
    <property type="protein sequence ID" value="PJF17598.1"/>
    <property type="molecule type" value="Genomic_DNA"/>
</dbReference>
<dbReference type="InterPro" id="IPR023397">
    <property type="entry name" value="SAM-dep_MeTrfase_MraW_recog"/>
</dbReference>
<dbReference type="SMR" id="A0A2H9TIM9"/>
<evidence type="ECO:0000313" key="6">
    <source>
        <dbReference type="Proteomes" id="UP000240830"/>
    </source>
</evidence>
<dbReference type="Proteomes" id="UP000240830">
    <property type="component" value="Unassembled WGS sequence"/>
</dbReference>
<evidence type="ECO:0000313" key="5">
    <source>
        <dbReference type="EMBL" id="PJF17598.1"/>
    </source>
</evidence>
<evidence type="ECO:0000256" key="2">
    <source>
        <dbReference type="ARBA" id="ARBA00022603"/>
    </source>
</evidence>
<dbReference type="PIRSF" id="PIRSF004486">
    <property type="entry name" value="MraW"/>
    <property type="match status" value="1"/>
</dbReference>